<reference evidence="1" key="1">
    <citation type="submission" date="2022-12" db="EMBL/GenBank/DDBJ databases">
        <title>Genome assemblies of Blomia tropicalis.</title>
        <authorList>
            <person name="Cui Y."/>
        </authorList>
    </citation>
    <scope>NUCLEOTIDE SEQUENCE</scope>
    <source>
        <tissue evidence="1">Adult mites</tissue>
    </source>
</reference>
<protein>
    <submittedName>
        <fullName evidence="1">Uncharacterized protein</fullName>
    </submittedName>
</protein>
<dbReference type="EMBL" id="JAPWDV010000002">
    <property type="protein sequence ID" value="KAJ6220250.1"/>
    <property type="molecule type" value="Genomic_DNA"/>
</dbReference>
<evidence type="ECO:0000313" key="1">
    <source>
        <dbReference type="EMBL" id="KAJ6220250.1"/>
    </source>
</evidence>
<sequence length="58" mass="6985">MYNHSKSENHEYLQFQEKEANIDIVVECLFGLQVLHLYSKQHWLLLQKHNDVDETVDN</sequence>
<dbReference type="AlphaFoldDB" id="A0A9Q0MAN8"/>
<proteinExistence type="predicted"/>
<gene>
    <name evidence="1" type="ORF">RDWZM_006062</name>
</gene>
<dbReference type="Proteomes" id="UP001142055">
    <property type="component" value="Chromosome 2"/>
</dbReference>
<comment type="caution">
    <text evidence="1">The sequence shown here is derived from an EMBL/GenBank/DDBJ whole genome shotgun (WGS) entry which is preliminary data.</text>
</comment>
<evidence type="ECO:0000313" key="2">
    <source>
        <dbReference type="Proteomes" id="UP001142055"/>
    </source>
</evidence>
<name>A0A9Q0MAN8_BLOTA</name>
<feature type="non-terminal residue" evidence="1">
    <location>
        <position position="58"/>
    </location>
</feature>
<keyword evidence="2" id="KW-1185">Reference proteome</keyword>
<organism evidence="1 2">
    <name type="scientific">Blomia tropicalis</name>
    <name type="common">Mite</name>
    <dbReference type="NCBI Taxonomy" id="40697"/>
    <lineage>
        <taxon>Eukaryota</taxon>
        <taxon>Metazoa</taxon>
        <taxon>Ecdysozoa</taxon>
        <taxon>Arthropoda</taxon>
        <taxon>Chelicerata</taxon>
        <taxon>Arachnida</taxon>
        <taxon>Acari</taxon>
        <taxon>Acariformes</taxon>
        <taxon>Sarcoptiformes</taxon>
        <taxon>Astigmata</taxon>
        <taxon>Glycyphagoidea</taxon>
        <taxon>Echimyopodidae</taxon>
        <taxon>Blomia</taxon>
    </lineage>
</organism>
<accession>A0A9Q0MAN8</accession>